<comment type="caution">
    <text evidence="2">The sequence shown here is derived from an EMBL/GenBank/DDBJ whole genome shotgun (WGS) entry which is preliminary data.</text>
</comment>
<dbReference type="PANTHER" id="PTHR36180:SF2">
    <property type="entry name" value="BRO FAMILY PROTEIN"/>
    <property type="match status" value="1"/>
</dbReference>
<accession>A0ABW2G721</accession>
<organism evidence="2 3">
    <name type="scientific">Kitasatospora paranensis</name>
    <dbReference type="NCBI Taxonomy" id="258053"/>
    <lineage>
        <taxon>Bacteria</taxon>
        <taxon>Bacillati</taxon>
        <taxon>Actinomycetota</taxon>
        <taxon>Actinomycetes</taxon>
        <taxon>Kitasatosporales</taxon>
        <taxon>Streptomycetaceae</taxon>
        <taxon>Kitasatospora</taxon>
    </lineage>
</organism>
<gene>
    <name evidence="2" type="ORF">ACFQMG_26460</name>
</gene>
<evidence type="ECO:0000259" key="1">
    <source>
        <dbReference type="PROSITE" id="PS51750"/>
    </source>
</evidence>
<name>A0ABW2G721_9ACTN</name>
<dbReference type="PANTHER" id="PTHR36180">
    <property type="entry name" value="DNA-BINDING PROTEIN-RELATED-RELATED"/>
    <property type="match status" value="1"/>
</dbReference>
<dbReference type="SMART" id="SM01040">
    <property type="entry name" value="Bro-N"/>
    <property type="match status" value="1"/>
</dbReference>
<dbReference type="Pfam" id="PF02498">
    <property type="entry name" value="Bro-N"/>
    <property type="match status" value="1"/>
</dbReference>
<feature type="domain" description="Bro-N" evidence="1">
    <location>
        <begin position="4"/>
        <end position="109"/>
    </location>
</feature>
<reference evidence="3" key="1">
    <citation type="journal article" date="2019" name="Int. J. Syst. Evol. Microbiol.">
        <title>The Global Catalogue of Microorganisms (GCM) 10K type strain sequencing project: providing services to taxonomists for standard genome sequencing and annotation.</title>
        <authorList>
            <consortium name="The Broad Institute Genomics Platform"/>
            <consortium name="The Broad Institute Genome Sequencing Center for Infectious Disease"/>
            <person name="Wu L."/>
            <person name="Ma J."/>
        </authorList>
    </citation>
    <scope>NUCLEOTIDE SEQUENCE [LARGE SCALE GENOMIC DNA]</scope>
    <source>
        <strain evidence="3">CGMCC 1.12859</strain>
    </source>
</reference>
<sequence length="300" mass="32716">MTTTNNVPAPFEFEGREIRVLTVGGDPWWVAADVCAVLEIANPRDALRKTLDDDEKGVATVYTPGGDQQVSVINEPGLYSLVLRSRKPQARAFKRWITHEVIPQIRRTGRYAVSDSQDQDVPEAMAEVLRLIARAAGEAFASGSRLASAVEDATRAVDGLSGRIADLTDRMDAGTPHVPGQARAGRIPPDGPLWHPDVPEEALTFDAVAELLGAELGRPELSRNRLFGTARDAGLLRQLEPPYGGHSITDRRLGSLFRVRRISGAVHGWPCVHHFQPVALPQGVVIMRRLVLQDIGRGVL</sequence>
<proteinExistence type="predicted"/>
<evidence type="ECO:0000313" key="2">
    <source>
        <dbReference type="EMBL" id="MFC7183098.1"/>
    </source>
</evidence>
<dbReference type="PROSITE" id="PS51750">
    <property type="entry name" value="BRO_N"/>
    <property type="match status" value="1"/>
</dbReference>
<evidence type="ECO:0000313" key="3">
    <source>
        <dbReference type="Proteomes" id="UP001596435"/>
    </source>
</evidence>
<dbReference type="InterPro" id="IPR003497">
    <property type="entry name" value="BRO_N_domain"/>
</dbReference>
<dbReference type="Proteomes" id="UP001596435">
    <property type="component" value="Unassembled WGS sequence"/>
</dbReference>
<dbReference type="RefSeq" id="WP_380232197.1">
    <property type="nucleotide sequence ID" value="NZ_JBHSVH010000002.1"/>
</dbReference>
<keyword evidence="3" id="KW-1185">Reference proteome</keyword>
<dbReference type="EMBL" id="JBHTAJ010000060">
    <property type="protein sequence ID" value="MFC7183098.1"/>
    <property type="molecule type" value="Genomic_DNA"/>
</dbReference>
<protein>
    <submittedName>
        <fullName evidence="2">Bro-N domain-containing protein</fullName>
    </submittedName>
</protein>